<dbReference type="Pfam" id="PF01797">
    <property type="entry name" value="Y1_Tnp"/>
    <property type="match status" value="1"/>
</dbReference>
<dbReference type="PATRIC" id="fig|237368.3.peg.9"/>
<accession>A0A0B0EQU9</accession>
<evidence type="ECO:0000313" key="2">
    <source>
        <dbReference type="EMBL" id="KHE94221.1"/>
    </source>
</evidence>
<sequence length="263" mass="31017">MARAKRHYIPGQIWHITHRCHKREFLLKFAKDSGRWLQWLYEARKRYGLTILNYTVTSNHIHLLVADDGERDVIPKSIQLVAGRTGQEYNQSKKRRGAFWEDRYHATAVENGDHLFRCLVYIDLNMVRSGVVDHPSQWPYCGYNEIQKPKKKNVLIHYEKLRELLSLESYDQLKLHYKGWVEEYLNNGYNRYDDKWTKSIAVGSKSFVERVKSMLGILAKGRKTMETKEGYQLREPSASYGSHLNVKNVDIGADNTYYWDINL</sequence>
<dbReference type="Gene3D" id="3.30.70.1290">
    <property type="entry name" value="Transposase IS200-like"/>
    <property type="match status" value="1"/>
</dbReference>
<evidence type="ECO:0000259" key="1">
    <source>
        <dbReference type="SMART" id="SM01321"/>
    </source>
</evidence>
<name>A0A0B0EQU9_9BACT</name>
<dbReference type="AlphaFoldDB" id="A0A0B0EQU9"/>
<dbReference type="GO" id="GO:0003677">
    <property type="term" value="F:DNA binding"/>
    <property type="evidence" value="ECO:0007669"/>
    <property type="project" value="InterPro"/>
</dbReference>
<dbReference type="eggNOG" id="COG1943">
    <property type="taxonomic scope" value="Bacteria"/>
</dbReference>
<dbReference type="PANTHER" id="PTHR34322">
    <property type="entry name" value="TRANSPOSASE, Y1_TNP DOMAIN-CONTAINING"/>
    <property type="match status" value="1"/>
</dbReference>
<dbReference type="InterPro" id="IPR036515">
    <property type="entry name" value="Transposase_17_sf"/>
</dbReference>
<dbReference type="SMART" id="SM01321">
    <property type="entry name" value="Y1_Tnp"/>
    <property type="match status" value="1"/>
</dbReference>
<feature type="domain" description="Transposase IS200-like" evidence="1">
    <location>
        <begin position="9"/>
        <end position="125"/>
    </location>
</feature>
<dbReference type="SUPFAM" id="SSF143422">
    <property type="entry name" value="Transposase IS200-like"/>
    <property type="match status" value="1"/>
</dbReference>
<reference evidence="2 3" key="1">
    <citation type="submission" date="2014-10" db="EMBL/GenBank/DDBJ databases">
        <title>Draft genome of anammox bacterium scalindua brodae, obtained using differential coverage binning of sequence data from two enrichment reactors.</title>
        <authorList>
            <person name="Speth D.R."/>
            <person name="Russ L."/>
            <person name="Kartal B."/>
            <person name="Op den Camp H.J."/>
            <person name="Dutilh B.E."/>
            <person name="Jetten M.S."/>
        </authorList>
    </citation>
    <scope>NUCLEOTIDE SEQUENCE [LARGE SCALE GENOMIC DNA]</scope>
    <source>
        <strain evidence="2">RU1</strain>
    </source>
</reference>
<dbReference type="Proteomes" id="UP000030652">
    <property type="component" value="Unassembled WGS sequence"/>
</dbReference>
<protein>
    <recommendedName>
        <fullName evidence="1">Transposase IS200-like domain-containing protein</fullName>
    </recommendedName>
</protein>
<dbReference type="GO" id="GO:0004803">
    <property type="term" value="F:transposase activity"/>
    <property type="evidence" value="ECO:0007669"/>
    <property type="project" value="InterPro"/>
</dbReference>
<comment type="caution">
    <text evidence="2">The sequence shown here is derived from an EMBL/GenBank/DDBJ whole genome shotgun (WGS) entry which is preliminary data.</text>
</comment>
<organism evidence="2 3">
    <name type="scientific">Candidatus Scalindua brodae</name>
    <dbReference type="NCBI Taxonomy" id="237368"/>
    <lineage>
        <taxon>Bacteria</taxon>
        <taxon>Pseudomonadati</taxon>
        <taxon>Planctomycetota</taxon>
        <taxon>Candidatus Brocadiia</taxon>
        <taxon>Candidatus Brocadiales</taxon>
        <taxon>Candidatus Scalinduaceae</taxon>
        <taxon>Candidatus Scalindua</taxon>
    </lineage>
</organism>
<evidence type="ECO:0000313" key="3">
    <source>
        <dbReference type="Proteomes" id="UP000030652"/>
    </source>
</evidence>
<gene>
    <name evidence="2" type="ORF">SCABRO_00011</name>
</gene>
<dbReference type="PANTHER" id="PTHR34322:SF2">
    <property type="entry name" value="TRANSPOSASE IS200-LIKE DOMAIN-CONTAINING PROTEIN"/>
    <property type="match status" value="1"/>
</dbReference>
<dbReference type="GO" id="GO:0006313">
    <property type="term" value="P:DNA transposition"/>
    <property type="evidence" value="ECO:0007669"/>
    <property type="project" value="InterPro"/>
</dbReference>
<dbReference type="InterPro" id="IPR002686">
    <property type="entry name" value="Transposase_17"/>
</dbReference>
<proteinExistence type="predicted"/>
<dbReference type="EMBL" id="JRYO01000004">
    <property type="protein sequence ID" value="KHE94221.1"/>
    <property type="molecule type" value="Genomic_DNA"/>
</dbReference>